<evidence type="ECO:0000313" key="1">
    <source>
        <dbReference type="EMBL" id="THU75135.1"/>
    </source>
</evidence>
<dbReference type="AlphaFoldDB" id="A0A4V4HAD8"/>
<gene>
    <name evidence="1" type="ORF">K435DRAFT_707611</name>
</gene>
<name>A0A4V4HAD8_DENBC</name>
<keyword evidence="2" id="KW-1185">Reference proteome</keyword>
<proteinExistence type="predicted"/>
<protein>
    <submittedName>
        <fullName evidence="1">Uncharacterized protein</fullName>
    </submittedName>
</protein>
<feature type="non-terminal residue" evidence="1">
    <location>
        <position position="1"/>
    </location>
</feature>
<organism evidence="1 2">
    <name type="scientific">Dendrothele bispora (strain CBS 962.96)</name>
    <dbReference type="NCBI Taxonomy" id="1314807"/>
    <lineage>
        <taxon>Eukaryota</taxon>
        <taxon>Fungi</taxon>
        <taxon>Dikarya</taxon>
        <taxon>Basidiomycota</taxon>
        <taxon>Agaricomycotina</taxon>
        <taxon>Agaricomycetes</taxon>
        <taxon>Agaricomycetidae</taxon>
        <taxon>Agaricales</taxon>
        <taxon>Agaricales incertae sedis</taxon>
        <taxon>Dendrothele</taxon>
    </lineage>
</organism>
<dbReference type="EMBL" id="ML182832">
    <property type="protein sequence ID" value="THU75135.1"/>
    <property type="molecule type" value="Genomic_DNA"/>
</dbReference>
<sequence length="68" mass="8007">KQIFVDLGAREHFNLPKLHSLAHYSRAIQLYGTTDNYNTEITERLHIDFTKDAYHATNHKDEYAQMTL</sequence>
<dbReference type="Proteomes" id="UP000297245">
    <property type="component" value="Unassembled WGS sequence"/>
</dbReference>
<evidence type="ECO:0000313" key="2">
    <source>
        <dbReference type="Proteomes" id="UP000297245"/>
    </source>
</evidence>
<accession>A0A4V4HAD8</accession>
<dbReference type="OrthoDB" id="3232941at2759"/>
<reference evidence="1 2" key="1">
    <citation type="journal article" date="2019" name="Nat. Ecol. Evol.">
        <title>Megaphylogeny resolves global patterns of mushroom evolution.</title>
        <authorList>
            <person name="Varga T."/>
            <person name="Krizsan K."/>
            <person name="Foldi C."/>
            <person name="Dima B."/>
            <person name="Sanchez-Garcia M."/>
            <person name="Sanchez-Ramirez S."/>
            <person name="Szollosi G.J."/>
            <person name="Szarkandi J.G."/>
            <person name="Papp V."/>
            <person name="Albert L."/>
            <person name="Andreopoulos W."/>
            <person name="Angelini C."/>
            <person name="Antonin V."/>
            <person name="Barry K.W."/>
            <person name="Bougher N.L."/>
            <person name="Buchanan P."/>
            <person name="Buyck B."/>
            <person name="Bense V."/>
            <person name="Catcheside P."/>
            <person name="Chovatia M."/>
            <person name="Cooper J."/>
            <person name="Damon W."/>
            <person name="Desjardin D."/>
            <person name="Finy P."/>
            <person name="Geml J."/>
            <person name="Haridas S."/>
            <person name="Hughes K."/>
            <person name="Justo A."/>
            <person name="Karasinski D."/>
            <person name="Kautmanova I."/>
            <person name="Kiss B."/>
            <person name="Kocsube S."/>
            <person name="Kotiranta H."/>
            <person name="LaButti K.M."/>
            <person name="Lechner B.E."/>
            <person name="Liimatainen K."/>
            <person name="Lipzen A."/>
            <person name="Lukacs Z."/>
            <person name="Mihaltcheva S."/>
            <person name="Morgado L.N."/>
            <person name="Niskanen T."/>
            <person name="Noordeloos M.E."/>
            <person name="Ohm R.A."/>
            <person name="Ortiz-Santana B."/>
            <person name="Ovrebo C."/>
            <person name="Racz N."/>
            <person name="Riley R."/>
            <person name="Savchenko A."/>
            <person name="Shiryaev A."/>
            <person name="Soop K."/>
            <person name="Spirin V."/>
            <person name="Szebenyi C."/>
            <person name="Tomsovsky M."/>
            <person name="Tulloss R.E."/>
            <person name="Uehling J."/>
            <person name="Grigoriev I.V."/>
            <person name="Vagvolgyi C."/>
            <person name="Papp T."/>
            <person name="Martin F.M."/>
            <person name="Miettinen O."/>
            <person name="Hibbett D.S."/>
            <person name="Nagy L.G."/>
        </authorList>
    </citation>
    <scope>NUCLEOTIDE SEQUENCE [LARGE SCALE GENOMIC DNA]</scope>
    <source>
        <strain evidence="1 2">CBS 962.96</strain>
    </source>
</reference>